<keyword evidence="2" id="KW-1185">Reference proteome</keyword>
<name>A0A5B7ENL2_PORTR</name>
<dbReference type="AlphaFoldDB" id="A0A5B7ENL2"/>
<reference evidence="1 2" key="1">
    <citation type="submission" date="2019-05" db="EMBL/GenBank/DDBJ databases">
        <title>Another draft genome of Portunus trituberculatus and its Hox gene families provides insights of decapod evolution.</title>
        <authorList>
            <person name="Jeong J.-H."/>
            <person name="Song I."/>
            <person name="Kim S."/>
            <person name="Choi T."/>
            <person name="Kim D."/>
            <person name="Ryu S."/>
            <person name="Kim W."/>
        </authorList>
    </citation>
    <scope>NUCLEOTIDE SEQUENCE [LARGE SCALE GENOMIC DNA]</scope>
    <source>
        <tissue evidence="1">Muscle</tissue>
    </source>
</reference>
<dbReference type="Proteomes" id="UP000324222">
    <property type="component" value="Unassembled WGS sequence"/>
</dbReference>
<evidence type="ECO:0008006" key="3">
    <source>
        <dbReference type="Google" id="ProtNLM"/>
    </source>
</evidence>
<proteinExistence type="predicted"/>
<organism evidence="1 2">
    <name type="scientific">Portunus trituberculatus</name>
    <name type="common">Swimming crab</name>
    <name type="synonym">Neptunus trituberculatus</name>
    <dbReference type="NCBI Taxonomy" id="210409"/>
    <lineage>
        <taxon>Eukaryota</taxon>
        <taxon>Metazoa</taxon>
        <taxon>Ecdysozoa</taxon>
        <taxon>Arthropoda</taxon>
        <taxon>Crustacea</taxon>
        <taxon>Multicrustacea</taxon>
        <taxon>Malacostraca</taxon>
        <taxon>Eumalacostraca</taxon>
        <taxon>Eucarida</taxon>
        <taxon>Decapoda</taxon>
        <taxon>Pleocyemata</taxon>
        <taxon>Brachyura</taxon>
        <taxon>Eubrachyura</taxon>
        <taxon>Portunoidea</taxon>
        <taxon>Portunidae</taxon>
        <taxon>Portuninae</taxon>
        <taxon>Portunus</taxon>
    </lineage>
</organism>
<dbReference type="EMBL" id="VSRR010003124">
    <property type="protein sequence ID" value="MPC34759.1"/>
    <property type="molecule type" value="Genomic_DNA"/>
</dbReference>
<comment type="caution">
    <text evidence="1">The sequence shown here is derived from an EMBL/GenBank/DDBJ whole genome shotgun (WGS) entry which is preliminary data.</text>
</comment>
<evidence type="ECO:0000313" key="2">
    <source>
        <dbReference type="Proteomes" id="UP000324222"/>
    </source>
</evidence>
<dbReference type="Gene3D" id="3.30.1370.10">
    <property type="entry name" value="K Homology domain, type 1"/>
    <property type="match status" value="1"/>
</dbReference>
<protein>
    <recommendedName>
        <fullName evidence="3">K Homology domain-containing protein</fullName>
    </recommendedName>
</protein>
<evidence type="ECO:0000313" key="1">
    <source>
        <dbReference type="EMBL" id="MPC34759.1"/>
    </source>
</evidence>
<sequence>MLSLSNAAWHLKETCHDRQETPVPPIKIKGNDPVLRMNTKEQDEEADECVIVESQHQDERKMMCVRRVTEWLTAAGRRLSHYLAVTCGLFLACESAQSLSEECVALRDPVCKTEKIAFIDEPMIEYVYALIEGPLKPSATEGPSCRRAKQGREADRALCCKTSDERDNVCLLWQESMVKVVVPVPPHRRGHVISSRGDMIRQLQQQYPAVSVSVSLPQDLASGKVIIEGHRVTPWRCKLPAVCRQQTKSGTKQSSDANRERKWR</sequence>
<dbReference type="GO" id="GO:0003723">
    <property type="term" value="F:RNA binding"/>
    <property type="evidence" value="ECO:0007669"/>
    <property type="project" value="InterPro"/>
</dbReference>
<gene>
    <name evidence="1" type="ORF">E2C01_028159</name>
</gene>
<dbReference type="SUPFAM" id="SSF54791">
    <property type="entry name" value="Eukaryotic type KH-domain (KH-domain type I)"/>
    <property type="match status" value="1"/>
</dbReference>
<dbReference type="InterPro" id="IPR036612">
    <property type="entry name" value="KH_dom_type_1_sf"/>
</dbReference>
<accession>A0A5B7ENL2</accession>